<gene>
    <name evidence="7" type="ORF">UFOPK1762_01805</name>
    <name evidence="8" type="ORF">UFOPK1906_00780</name>
    <name evidence="5" type="ORF">UFOPK3331_02123</name>
    <name evidence="9" type="ORF">UFOPK3927_00818</name>
    <name evidence="6" type="ORF">UFOPK4201_02010</name>
    <name evidence="10" type="ORF">UFOPK4371_02001</name>
</gene>
<dbReference type="NCBIfam" id="TIGR00281">
    <property type="entry name" value="SMC-Scp complex subunit ScpB"/>
    <property type="match status" value="1"/>
</dbReference>
<dbReference type="Gene3D" id="1.10.10.10">
    <property type="entry name" value="Winged helix-like DNA-binding domain superfamily/Winged helix DNA-binding domain"/>
    <property type="match status" value="2"/>
</dbReference>
<name>A0A6J6ARJ3_9ZZZZ</name>
<protein>
    <submittedName>
        <fullName evidence="6">Unannotated protein</fullName>
    </submittedName>
</protein>
<dbReference type="Pfam" id="PF04079">
    <property type="entry name" value="SMC_ScpB"/>
    <property type="match status" value="1"/>
</dbReference>
<evidence type="ECO:0000313" key="8">
    <source>
        <dbReference type="EMBL" id="CAB4621136.1"/>
    </source>
</evidence>
<keyword evidence="4" id="KW-0131">Cell cycle</keyword>
<dbReference type="EMBL" id="CAEUNJ010000136">
    <property type="protein sequence ID" value="CAB4372958.1"/>
    <property type="molecule type" value="Genomic_DNA"/>
</dbReference>
<dbReference type="InterPro" id="IPR005234">
    <property type="entry name" value="ScpB_csome_segregation"/>
</dbReference>
<sequence length="220" mass="23404">MSADNKRALEAIIMVADTPVPTEMLSQLTSLAADRVDALLAELAGEYTAEQRGFQLVRVAGGWRYQSHPDQAPYIEQFVLEGQSAKLSAAALETLAIVAYKQPISRAQIASIRGVGVDSVVRTLEQRGYIGEVARDPGPGQAVMFGTTPEFLMKMGLDSLSQLPSIADFVPGADVVEALEIGLRVDSAEAELRVAEEAMAEGMQSVRPSLGDLLDGDGQG</sequence>
<accession>A0A6J6ARJ3</accession>
<dbReference type="EMBL" id="CAEZVC010000037">
    <property type="protein sequence ID" value="CAB4621136.1"/>
    <property type="molecule type" value="Genomic_DNA"/>
</dbReference>
<keyword evidence="1" id="KW-0963">Cytoplasm</keyword>
<evidence type="ECO:0000313" key="7">
    <source>
        <dbReference type="EMBL" id="CAB4599048.1"/>
    </source>
</evidence>
<evidence type="ECO:0000256" key="2">
    <source>
        <dbReference type="ARBA" id="ARBA00022618"/>
    </source>
</evidence>
<dbReference type="PANTHER" id="PTHR34298:SF2">
    <property type="entry name" value="SEGREGATION AND CONDENSATION PROTEIN B"/>
    <property type="match status" value="1"/>
</dbReference>
<keyword evidence="3" id="KW-0159">Chromosome partition</keyword>
<evidence type="ECO:0000256" key="1">
    <source>
        <dbReference type="ARBA" id="ARBA00022490"/>
    </source>
</evidence>
<dbReference type="EMBL" id="CAFBRD010000183">
    <property type="protein sequence ID" value="CAB5078844.1"/>
    <property type="molecule type" value="Genomic_DNA"/>
</dbReference>
<keyword evidence="2" id="KW-0132">Cell division</keyword>
<evidence type="ECO:0000256" key="4">
    <source>
        <dbReference type="ARBA" id="ARBA00023306"/>
    </source>
</evidence>
<dbReference type="InterPro" id="IPR036390">
    <property type="entry name" value="WH_DNA-bd_sf"/>
</dbReference>
<organism evidence="6">
    <name type="scientific">freshwater metagenome</name>
    <dbReference type="NCBI Taxonomy" id="449393"/>
    <lineage>
        <taxon>unclassified sequences</taxon>
        <taxon>metagenomes</taxon>
        <taxon>ecological metagenomes</taxon>
    </lineage>
</organism>
<evidence type="ECO:0000313" key="10">
    <source>
        <dbReference type="EMBL" id="CAB5078844.1"/>
    </source>
</evidence>
<reference evidence="6" key="1">
    <citation type="submission" date="2020-05" db="EMBL/GenBank/DDBJ databases">
        <authorList>
            <person name="Chiriac C."/>
            <person name="Salcher M."/>
            <person name="Ghai R."/>
            <person name="Kavagutti S V."/>
        </authorList>
    </citation>
    <scope>NUCLEOTIDE SEQUENCE</scope>
</reference>
<evidence type="ECO:0000313" key="5">
    <source>
        <dbReference type="EMBL" id="CAB4347147.1"/>
    </source>
</evidence>
<evidence type="ECO:0000313" key="9">
    <source>
        <dbReference type="EMBL" id="CAB4982848.1"/>
    </source>
</evidence>
<dbReference type="SUPFAM" id="SSF46785">
    <property type="entry name" value="Winged helix' DNA-binding domain"/>
    <property type="match status" value="2"/>
</dbReference>
<evidence type="ECO:0000256" key="3">
    <source>
        <dbReference type="ARBA" id="ARBA00022829"/>
    </source>
</evidence>
<proteinExistence type="predicted"/>
<dbReference type="InterPro" id="IPR036388">
    <property type="entry name" value="WH-like_DNA-bd_sf"/>
</dbReference>
<evidence type="ECO:0000313" key="6">
    <source>
        <dbReference type="EMBL" id="CAB4372958.1"/>
    </source>
</evidence>
<dbReference type="AlphaFoldDB" id="A0A6J6ARJ3"/>
<dbReference type="GO" id="GO:0051304">
    <property type="term" value="P:chromosome separation"/>
    <property type="evidence" value="ECO:0007669"/>
    <property type="project" value="InterPro"/>
</dbReference>
<dbReference type="EMBL" id="CAFBOK010000080">
    <property type="protein sequence ID" value="CAB4982848.1"/>
    <property type="molecule type" value="Genomic_DNA"/>
</dbReference>
<dbReference type="PANTHER" id="PTHR34298">
    <property type="entry name" value="SEGREGATION AND CONDENSATION PROTEIN B"/>
    <property type="match status" value="1"/>
</dbReference>
<dbReference type="GO" id="GO:0051301">
    <property type="term" value="P:cell division"/>
    <property type="evidence" value="ECO:0007669"/>
    <property type="project" value="UniProtKB-KW"/>
</dbReference>
<dbReference type="EMBL" id="CAEZTY010000106">
    <property type="protein sequence ID" value="CAB4599048.1"/>
    <property type="molecule type" value="Genomic_DNA"/>
</dbReference>
<dbReference type="EMBL" id="CAESAL010000150">
    <property type="protein sequence ID" value="CAB4347147.1"/>
    <property type="molecule type" value="Genomic_DNA"/>
</dbReference>